<evidence type="ECO:0000259" key="8">
    <source>
        <dbReference type="PROSITE" id="PS51396"/>
    </source>
</evidence>
<dbReference type="Pfam" id="PF00400">
    <property type="entry name" value="WD40"/>
    <property type="match status" value="6"/>
</dbReference>
<evidence type="ECO:0000313" key="10">
    <source>
        <dbReference type="Proteomes" id="UP000886523"/>
    </source>
</evidence>
<dbReference type="InterPro" id="IPR036322">
    <property type="entry name" value="WD40_repeat_dom_sf"/>
</dbReference>
<gene>
    <name evidence="9" type="ORF">BS47DRAFT_1370545</name>
</gene>
<evidence type="ECO:0000256" key="3">
    <source>
        <dbReference type="ARBA" id="ARBA00022574"/>
    </source>
</evidence>
<accession>A0A9P6E1W9</accession>
<comment type="subcellular location">
    <subcellularLocation>
        <location evidence="1">Cytoplasm</location>
    </subcellularLocation>
</comment>
<feature type="repeat" description="WD" evidence="5">
    <location>
        <begin position="204"/>
        <end position="235"/>
    </location>
</feature>
<dbReference type="GO" id="GO:0010992">
    <property type="term" value="P:ubiquitin recycling"/>
    <property type="evidence" value="ECO:0007669"/>
    <property type="project" value="TreeGrafter"/>
</dbReference>
<feature type="compositionally biased region" description="Low complexity" evidence="6">
    <location>
        <begin position="450"/>
        <end position="462"/>
    </location>
</feature>
<dbReference type="PROSITE" id="PS51396">
    <property type="entry name" value="PUL"/>
    <property type="match status" value="1"/>
</dbReference>
<dbReference type="PROSITE" id="PS50082">
    <property type="entry name" value="WD_REPEATS_2"/>
    <property type="match status" value="4"/>
</dbReference>
<keyword evidence="10" id="KW-1185">Reference proteome</keyword>
<dbReference type="InterPro" id="IPR011989">
    <property type="entry name" value="ARM-like"/>
</dbReference>
<evidence type="ECO:0000256" key="1">
    <source>
        <dbReference type="ARBA" id="ARBA00004496"/>
    </source>
</evidence>
<reference evidence="9" key="1">
    <citation type="journal article" date="2020" name="Nat. Commun.">
        <title>Large-scale genome sequencing of mycorrhizal fungi provides insights into the early evolution of symbiotic traits.</title>
        <authorList>
            <person name="Miyauchi S."/>
            <person name="Kiss E."/>
            <person name="Kuo A."/>
            <person name="Drula E."/>
            <person name="Kohler A."/>
            <person name="Sanchez-Garcia M."/>
            <person name="Morin E."/>
            <person name="Andreopoulos B."/>
            <person name="Barry K.W."/>
            <person name="Bonito G."/>
            <person name="Buee M."/>
            <person name="Carver A."/>
            <person name="Chen C."/>
            <person name="Cichocki N."/>
            <person name="Clum A."/>
            <person name="Culley D."/>
            <person name="Crous P.W."/>
            <person name="Fauchery L."/>
            <person name="Girlanda M."/>
            <person name="Hayes R.D."/>
            <person name="Keri Z."/>
            <person name="LaButti K."/>
            <person name="Lipzen A."/>
            <person name="Lombard V."/>
            <person name="Magnuson J."/>
            <person name="Maillard F."/>
            <person name="Murat C."/>
            <person name="Nolan M."/>
            <person name="Ohm R.A."/>
            <person name="Pangilinan J."/>
            <person name="Pereira M.F."/>
            <person name="Perotto S."/>
            <person name="Peter M."/>
            <person name="Pfister S."/>
            <person name="Riley R."/>
            <person name="Sitrit Y."/>
            <person name="Stielow J.B."/>
            <person name="Szollosi G."/>
            <person name="Zifcakova L."/>
            <person name="Stursova M."/>
            <person name="Spatafora J.W."/>
            <person name="Tedersoo L."/>
            <person name="Vaario L.M."/>
            <person name="Yamada A."/>
            <person name="Yan M."/>
            <person name="Wang P."/>
            <person name="Xu J."/>
            <person name="Bruns T."/>
            <person name="Baldrian P."/>
            <person name="Vilgalys R."/>
            <person name="Dunand C."/>
            <person name="Henrissat B."/>
            <person name="Grigoriev I.V."/>
            <person name="Hibbett D."/>
            <person name="Nagy L.G."/>
            <person name="Martin F.M."/>
        </authorList>
    </citation>
    <scope>NUCLEOTIDE SEQUENCE</scope>
    <source>
        <strain evidence="9">UP504</strain>
    </source>
</reference>
<evidence type="ECO:0000256" key="4">
    <source>
        <dbReference type="ARBA" id="ARBA00022737"/>
    </source>
</evidence>
<dbReference type="InterPro" id="IPR038122">
    <property type="entry name" value="PFU_sf"/>
</dbReference>
<dbReference type="SUPFAM" id="SSF50978">
    <property type="entry name" value="WD40 repeat-like"/>
    <property type="match status" value="1"/>
</dbReference>
<proteinExistence type="predicted"/>
<dbReference type="Pfam" id="PF08324">
    <property type="entry name" value="PUL"/>
    <property type="match status" value="1"/>
</dbReference>
<feature type="repeat" description="WD" evidence="5">
    <location>
        <begin position="125"/>
        <end position="155"/>
    </location>
</feature>
<dbReference type="CDD" id="cd00200">
    <property type="entry name" value="WD40"/>
    <property type="match status" value="1"/>
</dbReference>
<dbReference type="PANTHER" id="PTHR19849:SF0">
    <property type="entry name" value="PHOSPHOLIPASE A-2-ACTIVATING PROTEIN"/>
    <property type="match status" value="1"/>
</dbReference>
<dbReference type="GO" id="GO:0005737">
    <property type="term" value="C:cytoplasm"/>
    <property type="evidence" value="ECO:0007669"/>
    <property type="project" value="UniProtKB-SubCell"/>
</dbReference>
<dbReference type="InterPro" id="IPR013535">
    <property type="entry name" value="PUL_dom"/>
</dbReference>
<feature type="domain" description="PUL" evidence="8">
    <location>
        <begin position="522"/>
        <end position="798"/>
    </location>
</feature>
<evidence type="ECO:0000256" key="6">
    <source>
        <dbReference type="SAM" id="MobiDB-lite"/>
    </source>
</evidence>
<dbReference type="GO" id="GO:0043161">
    <property type="term" value="P:proteasome-mediated ubiquitin-dependent protein catabolic process"/>
    <property type="evidence" value="ECO:0007669"/>
    <property type="project" value="TreeGrafter"/>
</dbReference>
<dbReference type="PANTHER" id="PTHR19849">
    <property type="entry name" value="PHOSPHOLIPASE A-2-ACTIVATING PROTEIN"/>
    <property type="match status" value="1"/>
</dbReference>
<feature type="domain" description="PFU" evidence="7">
    <location>
        <begin position="341"/>
        <end position="436"/>
    </location>
</feature>
<sequence>MVFKLSATLIGHTQDVRAVASPSPSLVLSASRDTKAIAWTRSDTGSSVYSFESHLMQAQGYLVAGGQDTLINVFSIGGSEPPTHVLLGHSENVCALDATPSGTIISGSWDKTARVWKKFDSKYVLKGHTQAVWAVLAVDDEQYLTGSADKTIKHWIQHKCVRDFTGHTDAVRGLALVPDIGFVSCSNDSEIRVWTLEGDTIHVLSGHTSFVYSVALLPSGEIVSGGEDRSVRVWKDGECSQVIVHPAISVWAVSAMPNGDIVSGSSDGVIRVFSEHDERWADAEDLKKYDELVSSQALPSQQVGDVKKSDLPGPEGLSQPGKKEGQVLMIRNASGAVEAHQWSTQSSSWQKIGEVVDAVGSGRRQLYQGKEYDYVFDVDIQDGVPPLKLPYNISENPYEAAKRFLDANELPTSYIDEVVRFIEKNTAGAQLGGPSTQFVDPYTGASSYRSSPSTVPTSGGTSYQDPFTGSSGYHGAGAAPPSSVGSALVDPFTGASAYRSSPSVPAPTSQSSEQPLTPAAVSILPVRIPLSFKQANIPAMRAKLTDINAAIINEPASTSLALDREEQAAMDRAFAVITETSTDRLPRKSAELAATDVNTALRVAPRWPKEIRFPVLDLARLISAYAPLSVTSASSGMAFVQTLLLSSGWSDTPWPTPVPKYTETNILLALRGIANLYQVKADGSVVGLGDWNKFCLKLFEELLKPALTPLVKNQWVALGTIVLKYILTTEGADSEGQYRALVALGNVVYASKLNKPLDFDVGKLRQAGELSLRVASRNSEERFRVVVGEISRLASTAY</sequence>
<dbReference type="PROSITE" id="PS50294">
    <property type="entry name" value="WD_REPEATS_REGION"/>
    <property type="match status" value="3"/>
</dbReference>
<dbReference type="SMART" id="SM00320">
    <property type="entry name" value="WD40"/>
    <property type="match status" value="6"/>
</dbReference>
<feature type="region of interest" description="Disordered" evidence="6">
    <location>
        <begin position="301"/>
        <end position="325"/>
    </location>
</feature>
<evidence type="ECO:0000256" key="5">
    <source>
        <dbReference type="PROSITE-ProRule" id="PRU00221"/>
    </source>
</evidence>
<dbReference type="Gene3D" id="3.10.20.870">
    <property type="entry name" value="PFU (PLAA family ubiquitin binding), C-terminal domain"/>
    <property type="match status" value="1"/>
</dbReference>
<dbReference type="PROSITE" id="PS51394">
    <property type="entry name" value="PFU"/>
    <property type="match status" value="1"/>
</dbReference>
<dbReference type="AlphaFoldDB" id="A0A9P6E1W9"/>
<feature type="region of interest" description="Disordered" evidence="6">
    <location>
        <begin position="430"/>
        <end position="480"/>
    </location>
</feature>
<dbReference type="EMBL" id="MU128914">
    <property type="protein sequence ID" value="KAF9520013.1"/>
    <property type="molecule type" value="Genomic_DNA"/>
</dbReference>
<feature type="compositionally biased region" description="Polar residues" evidence="6">
    <location>
        <begin position="433"/>
        <end position="449"/>
    </location>
</feature>
<keyword evidence="2" id="KW-0963">Cytoplasm</keyword>
<dbReference type="Proteomes" id="UP000886523">
    <property type="component" value="Unassembled WGS sequence"/>
</dbReference>
<evidence type="ECO:0000259" key="7">
    <source>
        <dbReference type="PROSITE" id="PS51394"/>
    </source>
</evidence>
<dbReference type="OrthoDB" id="10265988at2759"/>
<evidence type="ECO:0000313" key="9">
    <source>
        <dbReference type="EMBL" id="KAF9520013.1"/>
    </source>
</evidence>
<comment type="caution">
    <text evidence="9">The sequence shown here is derived from an EMBL/GenBank/DDBJ whole genome shotgun (WGS) entry which is preliminary data.</text>
</comment>
<evidence type="ECO:0008006" key="11">
    <source>
        <dbReference type="Google" id="ProtNLM"/>
    </source>
</evidence>
<dbReference type="InterPro" id="IPR015155">
    <property type="entry name" value="PFU"/>
</dbReference>
<keyword evidence="3 5" id="KW-0853">WD repeat</keyword>
<dbReference type="Pfam" id="PF09070">
    <property type="entry name" value="PFU"/>
    <property type="match status" value="1"/>
</dbReference>
<dbReference type="GO" id="GO:0005634">
    <property type="term" value="C:nucleus"/>
    <property type="evidence" value="ECO:0007669"/>
    <property type="project" value="TreeGrafter"/>
</dbReference>
<name>A0A9P6E1W9_9AGAM</name>
<protein>
    <recommendedName>
        <fullName evidence="11">Phospholipase A-2-activating protein</fullName>
    </recommendedName>
</protein>
<organism evidence="9 10">
    <name type="scientific">Hydnum rufescens UP504</name>
    <dbReference type="NCBI Taxonomy" id="1448309"/>
    <lineage>
        <taxon>Eukaryota</taxon>
        <taxon>Fungi</taxon>
        <taxon>Dikarya</taxon>
        <taxon>Basidiomycota</taxon>
        <taxon>Agaricomycotina</taxon>
        <taxon>Agaricomycetes</taxon>
        <taxon>Cantharellales</taxon>
        <taxon>Hydnaceae</taxon>
        <taxon>Hydnum</taxon>
    </lineage>
</organism>
<dbReference type="InterPro" id="IPR001680">
    <property type="entry name" value="WD40_rpt"/>
</dbReference>
<dbReference type="Gene3D" id="2.130.10.10">
    <property type="entry name" value="YVTN repeat-like/Quinoprotein amine dehydrogenase"/>
    <property type="match status" value="1"/>
</dbReference>
<feature type="repeat" description="WD" evidence="5">
    <location>
        <begin position="86"/>
        <end position="117"/>
    </location>
</feature>
<dbReference type="Gene3D" id="1.25.10.10">
    <property type="entry name" value="Leucine-rich Repeat Variant"/>
    <property type="match status" value="1"/>
</dbReference>
<keyword evidence="4" id="KW-0677">Repeat</keyword>
<feature type="repeat" description="WD" evidence="5">
    <location>
        <begin position="164"/>
        <end position="197"/>
    </location>
</feature>
<dbReference type="GO" id="GO:0043130">
    <property type="term" value="F:ubiquitin binding"/>
    <property type="evidence" value="ECO:0007669"/>
    <property type="project" value="TreeGrafter"/>
</dbReference>
<dbReference type="InterPro" id="IPR015943">
    <property type="entry name" value="WD40/YVTN_repeat-like_dom_sf"/>
</dbReference>
<evidence type="ECO:0000256" key="2">
    <source>
        <dbReference type="ARBA" id="ARBA00022490"/>
    </source>
</evidence>